<dbReference type="GO" id="GO:0016887">
    <property type="term" value="F:ATP hydrolysis activity"/>
    <property type="evidence" value="ECO:0007669"/>
    <property type="project" value="InterPro"/>
</dbReference>
<dbReference type="InterPro" id="IPR003959">
    <property type="entry name" value="ATPase_AAA_core"/>
</dbReference>
<feature type="domain" description="ATPase AAA-type core" evidence="1">
    <location>
        <begin position="25"/>
        <end position="328"/>
    </location>
</feature>
<dbReference type="SUPFAM" id="SSF52540">
    <property type="entry name" value="P-loop containing nucleoside triphosphate hydrolases"/>
    <property type="match status" value="1"/>
</dbReference>
<evidence type="ECO:0000313" key="2">
    <source>
        <dbReference type="EMBL" id="MYN17865.1"/>
    </source>
</evidence>
<gene>
    <name evidence="2" type="ORF">GTP81_13980</name>
</gene>
<dbReference type="AlphaFoldDB" id="A0A845HK00"/>
<organism evidence="2 3">
    <name type="scientific">Duganella vulcania</name>
    <dbReference type="NCBI Taxonomy" id="2692166"/>
    <lineage>
        <taxon>Bacteria</taxon>
        <taxon>Pseudomonadati</taxon>
        <taxon>Pseudomonadota</taxon>
        <taxon>Betaproteobacteria</taxon>
        <taxon>Burkholderiales</taxon>
        <taxon>Oxalobacteraceae</taxon>
        <taxon>Telluria group</taxon>
        <taxon>Duganella</taxon>
    </lineage>
</organism>
<accession>A0A845HK00</accession>
<evidence type="ECO:0000259" key="1">
    <source>
        <dbReference type="Pfam" id="PF13304"/>
    </source>
</evidence>
<dbReference type="InterPro" id="IPR051396">
    <property type="entry name" value="Bact_Antivir_Def_Nuclease"/>
</dbReference>
<dbReference type="PANTHER" id="PTHR43581">
    <property type="entry name" value="ATP/GTP PHOSPHATASE"/>
    <property type="match status" value="1"/>
</dbReference>
<dbReference type="PANTHER" id="PTHR43581:SF4">
    <property type="entry name" value="ATP_GTP PHOSPHATASE"/>
    <property type="match status" value="1"/>
</dbReference>
<dbReference type="Gene3D" id="3.40.50.300">
    <property type="entry name" value="P-loop containing nucleotide triphosphate hydrolases"/>
    <property type="match status" value="1"/>
</dbReference>
<name>A0A845HK00_9BURK</name>
<keyword evidence="3" id="KW-1185">Reference proteome</keyword>
<comment type="caution">
    <text evidence="2">The sequence shown here is derived from an EMBL/GenBank/DDBJ whole genome shotgun (WGS) entry which is preliminary data.</text>
</comment>
<sequence>MRLAFFSVTNYRSIIGTHRIPIGDIAVLLGKNNEGKSNILRALAISMKMLANHGTKHRALRFSSPSDRDRFVWYRDFPMSLQDRKSGLESKFRLEFSLDDDEVAEFRDAIKSNLNGILPIEIKIGKTNEHDIHVPKKGPGGTALSSKSEKIAKYIATKIEFNYIPAVRTEEHAEEVVQEMLADELAKLETEPSYVNALQAIADLQEPILKRIGLSIKQSLNEFLPGITNVYVQVPPAARRTALRSQCRVEIDDGTRTLLEYKGDGVKSLAVLGLLRAKRRSAGAASIIAIEEPESHLHPGAVHSLREAILNLVPESQVVLTTHCPLFADRDQIARNILVDANSAKPAKTIGSVRDLLGIRASDNLVNASHVLVVEGSEDVIALKAILPTLSSTIATAIKQNLLVIEGLAGAGNLSYKLNMLSNALCSAHVLLDHDAAGRLGYEKAERDGLLKIADLTLVMCKGMQNSELEDCFDLEVYADDVAAKFGVDLRGTAFRGNDKWSDRAKKVFEKSSKPWGDRIKSQLKDTVARAVAKSPTTALNSHKRASIDALVAAIEAKLHSSSAVQK</sequence>
<dbReference type="EMBL" id="WWCV01000022">
    <property type="protein sequence ID" value="MYN17865.1"/>
    <property type="molecule type" value="Genomic_DNA"/>
</dbReference>
<evidence type="ECO:0000313" key="3">
    <source>
        <dbReference type="Proteomes" id="UP000484875"/>
    </source>
</evidence>
<dbReference type="InterPro" id="IPR027417">
    <property type="entry name" value="P-loop_NTPase"/>
</dbReference>
<dbReference type="GO" id="GO:0005524">
    <property type="term" value="F:ATP binding"/>
    <property type="evidence" value="ECO:0007669"/>
    <property type="project" value="InterPro"/>
</dbReference>
<reference evidence="2 3" key="1">
    <citation type="submission" date="2019-12" db="EMBL/GenBank/DDBJ databases">
        <title>Novel species isolated from a subtropical stream in China.</title>
        <authorList>
            <person name="Lu H."/>
        </authorList>
    </citation>
    <scope>NUCLEOTIDE SEQUENCE [LARGE SCALE GENOMIC DNA]</scope>
    <source>
        <strain evidence="2 3">FT107W</strain>
    </source>
</reference>
<protein>
    <submittedName>
        <fullName evidence="2">AAA family ATPase</fullName>
    </submittedName>
</protein>
<proteinExistence type="predicted"/>
<dbReference type="RefSeq" id="WP_161090459.1">
    <property type="nucleotide sequence ID" value="NZ_WWCV01000022.1"/>
</dbReference>
<dbReference type="Pfam" id="PF13304">
    <property type="entry name" value="AAA_21"/>
    <property type="match status" value="1"/>
</dbReference>
<dbReference type="Proteomes" id="UP000484875">
    <property type="component" value="Unassembled WGS sequence"/>
</dbReference>